<evidence type="ECO:0000256" key="5">
    <source>
        <dbReference type="ARBA" id="ARBA00022884"/>
    </source>
</evidence>
<protein>
    <recommendedName>
        <fullName evidence="1">rRNA adenine N-6-methyltransferase</fullName>
    </recommendedName>
    <alternativeName>
        <fullName evidence="7">Erythromycin resistance protein</fullName>
    </alternativeName>
    <alternativeName>
        <fullName evidence="6">Macrolide-lincosamide-streptogramin B resistance protein</fullName>
    </alternativeName>
</protein>
<dbReference type="RefSeq" id="WP_078111419.1">
    <property type="nucleotide sequence ID" value="NZ_CP065424.1"/>
</dbReference>
<evidence type="ECO:0000313" key="10">
    <source>
        <dbReference type="EMBL" id="OOP65813.1"/>
    </source>
</evidence>
<dbReference type="Gene3D" id="3.40.50.150">
    <property type="entry name" value="Vaccinia Virus protein VP39"/>
    <property type="match status" value="1"/>
</dbReference>
<dbReference type="PANTHER" id="PTHR11727">
    <property type="entry name" value="DIMETHYLADENOSINE TRANSFERASE"/>
    <property type="match status" value="1"/>
</dbReference>
<reference evidence="10 11" key="1">
    <citation type="submission" date="2017-01" db="EMBL/GenBank/DDBJ databases">
        <title>Draft genome sequence of Bacillus oleronius.</title>
        <authorList>
            <person name="Allam M."/>
        </authorList>
    </citation>
    <scope>NUCLEOTIDE SEQUENCE [LARGE SCALE GENOMIC DNA]</scope>
    <source>
        <strain evidence="10 11">DSM 9356</strain>
    </source>
</reference>
<keyword evidence="5 8" id="KW-0694">RNA-binding</keyword>
<dbReference type="InterPro" id="IPR001737">
    <property type="entry name" value="KsgA/Erm"/>
</dbReference>
<dbReference type="InterPro" id="IPR020596">
    <property type="entry name" value="rRNA_Ade_Mease_Trfase_CS"/>
</dbReference>
<dbReference type="InterPro" id="IPR029063">
    <property type="entry name" value="SAM-dependent_MTases_sf"/>
</dbReference>
<keyword evidence="2 8" id="KW-0489">Methyltransferase</keyword>
<feature type="binding site" evidence="8">
    <location>
        <position position="96"/>
    </location>
    <ligand>
        <name>S-adenosyl-L-methionine</name>
        <dbReference type="ChEBI" id="CHEBI:59789"/>
    </ligand>
</feature>
<dbReference type="NCBIfam" id="NF000499">
    <property type="entry name" value="Erm23S_rRNA_broad"/>
    <property type="match status" value="1"/>
</dbReference>
<feature type="binding site" evidence="8">
    <location>
        <position position="73"/>
    </location>
    <ligand>
        <name>S-adenosyl-L-methionine</name>
        <dbReference type="ChEBI" id="CHEBI:59789"/>
    </ligand>
</feature>
<dbReference type="CDD" id="cd02440">
    <property type="entry name" value="AdoMet_MTases"/>
    <property type="match status" value="1"/>
</dbReference>
<feature type="binding site" evidence="8">
    <location>
        <position position="27"/>
    </location>
    <ligand>
        <name>S-adenosyl-L-methionine</name>
        <dbReference type="ChEBI" id="CHEBI:59789"/>
    </ligand>
</feature>
<gene>
    <name evidence="10" type="ORF">BWZ43_24285</name>
</gene>
<feature type="binding site" evidence="8">
    <location>
        <position position="52"/>
    </location>
    <ligand>
        <name>S-adenosyl-L-methionine</name>
        <dbReference type="ChEBI" id="CHEBI:59789"/>
    </ligand>
</feature>
<evidence type="ECO:0000256" key="3">
    <source>
        <dbReference type="ARBA" id="ARBA00022679"/>
    </source>
</evidence>
<evidence type="ECO:0000256" key="2">
    <source>
        <dbReference type="ARBA" id="ARBA00022603"/>
    </source>
</evidence>
<comment type="caution">
    <text evidence="10">The sequence shown here is derived from an EMBL/GenBank/DDBJ whole genome shotgun (WGS) entry which is preliminary data.</text>
</comment>
<dbReference type="SMART" id="SM00650">
    <property type="entry name" value="rADc"/>
    <property type="match status" value="1"/>
</dbReference>
<evidence type="ECO:0000256" key="7">
    <source>
        <dbReference type="ARBA" id="ARBA00030809"/>
    </source>
</evidence>
<dbReference type="InterPro" id="IPR020598">
    <property type="entry name" value="rRNA_Ade_methylase_Trfase_N"/>
</dbReference>
<evidence type="ECO:0000259" key="9">
    <source>
        <dbReference type="SMART" id="SM00650"/>
    </source>
</evidence>
<sequence length="277" mass="31768">MTKKSNKYKYSNFNNGEPPNFSGQHLIHNKKLLTDIVKTAKISNKHLVLELGAGKGALTTVLNEKARKVWAIEFDSRFIKKLESLGLQNTIVIQKDILKIKLPREPFVVVSNIPFAITTDIMKMLLNDPKNSIQSAVIIMEKGAAKRFTSKSVKDWYVMAWRMWFDIRIERGIFKDHFSPPPRVDTAMVSIVRKKESLISYKYAKTLHSLLAYGLKYPTVPINDFLRSIFTAPQAKKVRAAIKVAPENTVKSLNEKHWAIICNTMVQYVPPHFWPKK</sequence>
<dbReference type="InterPro" id="IPR023165">
    <property type="entry name" value="rRNA_Ade_diMease-like_C"/>
</dbReference>
<evidence type="ECO:0000256" key="1">
    <source>
        <dbReference type="ARBA" id="ARBA00016505"/>
    </source>
</evidence>
<feature type="binding site" evidence="8">
    <location>
        <position position="25"/>
    </location>
    <ligand>
        <name>S-adenosyl-L-methionine</name>
        <dbReference type="ChEBI" id="CHEBI:59789"/>
    </ligand>
</feature>
<dbReference type="PANTHER" id="PTHR11727:SF7">
    <property type="entry name" value="DIMETHYLADENOSINE TRANSFERASE-RELATED"/>
    <property type="match status" value="1"/>
</dbReference>
<accession>A0A8E2LC46</accession>
<evidence type="ECO:0000256" key="8">
    <source>
        <dbReference type="PROSITE-ProRule" id="PRU01026"/>
    </source>
</evidence>
<evidence type="ECO:0000256" key="6">
    <source>
        <dbReference type="ARBA" id="ARBA00029941"/>
    </source>
</evidence>
<comment type="similarity">
    <text evidence="8">Belongs to the class I-like SAM-binding methyltransferase superfamily. rRNA adenine N(6)-methyltransferase family.</text>
</comment>
<dbReference type="Proteomes" id="UP000189761">
    <property type="component" value="Unassembled WGS sequence"/>
</dbReference>
<dbReference type="PROSITE" id="PS01131">
    <property type="entry name" value="RRNA_A_DIMETH"/>
    <property type="match status" value="1"/>
</dbReference>
<dbReference type="EMBL" id="MTLA01000446">
    <property type="protein sequence ID" value="OOP65813.1"/>
    <property type="molecule type" value="Genomic_DNA"/>
</dbReference>
<evidence type="ECO:0000313" key="11">
    <source>
        <dbReference type="Proteomes" id="UP000189761"/>
    </source>
</evidence>
<name>A0A8E2LC46_9BACI</name>
<dbReference type="GO" id="GO:0003723">
    <property type="term" value="F:RNA binding"/>
    <property type="evidence" value="ECO:0007669"/>
    <property type="project" value="UniProtKB-UniRule"/>
</dbReference>
<keyword evidence="11" id="KW-1185">Reference proteome</keyword>
<dbReference type="Gene3D" id="1.10.8.100">
    <property type="entry name" value="Ribosomal RNA adenine dimethylase-like, domain 2"/>
    <property type="match status" value="1"/>
</dbReference>
<dbReference type="GO" id="GO:0000179">
    <property type="term" value="F:rRNA (adenine-N6,N6-)-dimethyltransferase activity"/>
    <property type="evidence" value="ECO:0007669"/>
    <property type="project" value="UniProtKB-UniRule"/>
</dbReference>
<evidence type="ECO:0000256" key="4">
    <source>
        <dbReference type="ARBA" id="ARBA00022691"/>
    </source>
</evidence>
<dbReference type="PROSITE" id="PS51689">
    <property type="entry name" value="SAM_RNA_A_N6_MT"/>
    <property type="match status" value="1"/>
</dbReference>
<organism evidence="10 11">
    <name type="scientific">Heyndrickxia oleronia</name>
    <dbReference type="NCBI Taxonomy" id="38875"/>
    <lineage>
        <taxon>Bacteria</taxon>
        <taxon>Bacillati</taxon>
        <taxon>Bacillota</taxon>
        <taxon>Bacilli</taxon>
        <taxon>Bacillales</taxon>
        <taxon>Bacillaceae</taxon>
        <taxon>Heyndrickxia</taxon>
    </lineage>
</organism>
<keyword evidence="4 8" id="KW-0949">S-adenosyl-L-methionine</keyword>
<feature type="binding site" evidence="8">
    <location>
        <position position="112"/>
    </location>
    <ligand>
        <name>S-adenosyl-L-methionine</name>
        <dbReference type="ChEBI" id="CHEBI:59789"/>
    </ligand>
</feature>
<keyword evidence="3 8" id="KW-0808">Transferase</keyword>
<dbReference type="AlphaFoldDB" id="A0A8E2LC46"/>
<dbReference type="SUPFAM" id="SSF53335">
    <property type="entry name" value="S-adenosyl-L-methionine-dependent methyltransferases"/>
    <property type="match status" value="1"/>
</dbReference>
<dbReference type="Pfam" id="PF00398">
    <property type="entry name" value="RrnaAD"/>
    <property type="match status" value="1"/>
</dbReference>
<feature type="domain" description="Ribosomal RNA adenine methylase transferase N-terminal" evidence="9">
    <location>
        <begin position="32"/>
        <end position="195"/>
    </location>
</feature>
<proteinExistence type="inferred from homology"/>